<reference evidence="2 3" key="1">
    <citation type="submission" date="2012-05" db="EMBL/GenBank/DDBJ databases">
        <authorList>
            <person name="Hilton J."/>
        </authorList>
    </citation>
    <scope>NUCLEOTIDE SEQUENCE [LARGE SCALE GENOMIC DNA]</scope>
    <source>
        <strain evidence="2 3">HH01</strain>
    </source>
</reference>
<feature type="domain" description="DUF4340" evidence="1">
    <location>
        <begin position="75"/>
        <end position="189"/>
    </location>
</feature>
<sequence length="210" mass="24432">MQLKRNTLILILLALSLSGFVYFQEMNGNIKKRQANSKEEPIFLLAEENVQSLIINNNNYVISLERNQKYEKPKWLITAPEKALANDAIVTYLTDLLFNSKSFRTLSVKINTIKEFGLEPPQSRITIKLKNQKYYTLVLGNYTYHKKYIYAQIKSSIDKKSSYVEVLLVSKDFANAINRQFSEWKQLAPVKNNHSKLLSIIPQSIYIKKY</sequence>
<name>M1WZI5_9NOST</name>
<gene>
    <name evidence="2" type="ORF">RINTHH_14620</name>
</gene>
<dbReference type="Proteomes" id="UP000053051">
    <property type="component" value="Unassembled WGS sequence"/>
</dbReference>
<proteinExistence type="predicted"/>
<comment type="caution">
    <text evidence="2">The sequence shown here is derived from an EMBL/GenBank/DDBJ whole genome shotgun (WGS) entry which is preliminary data.</text>
</comment>
<protein>
    <recommendedName>
        <fullName evidence="1">DUF4340 domain-containing protein</fullName>
    </recommendedName>
</protein>
<keyword evidence="3" id="KW-1185">Reference proteome</keyword>
<accession>M1WZI5</accession>
<dbReference type="OrthoDB" id="453197at2"/>
<dbReference type="Pfam" id="PF14238">
    <property type="entry name" value="DUF4340"/>
    <property type="match status" value="1"/>
</dbReference>
<dbReference type="InterPro" id="IPR025641">
    <property type="entry name" value="DUF4340"/>
</dbReference>
<evidence type="ECO:0000313" key="2">
    <source>
        <dbReference type="EMBL" id="CCH67617.1"/>
    </source>
</evidence>
<dbReference type="STRING" id="1165094.RINTHH_14620"/>
<dbReference type="EMBL" id="CAIY01000052">
    <property type="protein sequence ID" value="CCH67617.1"/>
    <property type="molecule type" value="Genomic_DNA"/>
</dbReference>
<dbReference type="RefSeq" id="WP_008234417.1">
    <property type="nucleotide sequence ID" value="NZ_CAIY01000052.1"/>
</dbReference>
<evidence type="ECO:0000313" key="3">
    <source>
        <dbReference type="Proteomes" id="UP000053051"/>
    </source>
</evidence>
<reference evidence="3" key="2">
    <citation type="submission" date="2016-01" db="EMBL/GenBank/DDBJ databases">
        <title>Diatom-associated endosymboitic cyanobacterium lacks core nitrogen metabolism enzymes.</title>
        <authorList>
            <person name="Hilton J.A."/>
            <person name="Foster R.A."/>
            <person name="Tripp H.J."/>
            <person name="Carter B.J."/>
            <person name="Zehr J.P."/>
            <person name="Villareal T.A."/>
        </authorList>
    </citation>
    <scope>NUCLEOTIDE SEQUENCE [LARGE SCALE GENOMIC DNA]</scope>
    <source>
        <strain evidence="3">HH01</strain>
    </source>
</reference>
<organism evidence="2 3">
    <name type="scientific">Richelia intracellularis HH01</name>
    <dbReference type="NCBI Taxonomy" id="1165094"/>
    <lineage>
        <taxon>Bacteria</taxon>
        <taxon>Bacillati</taxon>
        <taxon>Cyanobacteriota</taxon>
        <taxon>Cyanophyceae</taxon>
        <taxon>Nostocales</taxon>
        <taxon>Nostocaceae</taxon>
        <taxon>Richelia</taxon>
    </lineage>
</organism>
<evidence type="ECO:0000259" key="1">
    <source>
        <dbReference type="Pfam" id="PF14238"/>
    </source>
</evidence>
<dbReference type="AlphaFoldDB" id="M1WZI5"/>